<comment type="similarity">
    <text evidence="2">Belongs to the sphingosine N-acyltransferase family.</text>
</comment>
<dbReference type="GO" id="GO:0016020">
    <property type="term" value="C:membrane"/>
    <property type="evidence" value="ECO:0007669"/>
    <property type="project" value="UniProtKB-SubCell"/>
</dbReference>
<dbReference type="PROSITE" id="PS50922">
    <property type="entry name" value="TLC"/>
    <property type="match status" value="1"/>
</dbReference>
<evidence type="ECO:0000256" key="5">
    <source>
        <dbReference type="ARBA" id="ARBA00023136"/>
    </source>
</evidence>
<feature type="transmembrane region" description="Helical" evidence="8">
    <location>
        <begin position="321"/>
        <end position="341"/>
    </location>
</feature>
<evidence type="ECO:0000256" key="2">
    <source>
        <dbReference type="ARBA" id="ARBA00009808"/>
    </source>
</evidence>
<proteinExistence type="inferred from homology"/>
<feature type="region of interest" description="Disordered" evidence="7">
    <location>
        <begin position="1"/>
        <end position="25"/>
    </location>
</feature>
<evidence type="ECO:0000256" key="3">
    <source>
        <dbReference type="ARBA" id="ARBA00022692"/>
    </source>
</evidence>
<dbReference type="SMART" id="SM00724">
    <property type="entry name" value="TLC"/>
    <property type="match status" value="1"/>
</dbReference>
<dbReference type="OrthoDB" id="537032at2759"/>
<evidence type="ECO:0000259" key="9">
    <source>
        <dbReference type="PROSITE" id="PS50922"/>
    </source>
</evidence>
<sequence>MPTNTSTKPSKDLKPSRTKRPPKKAEAPVFQGVVKYFRLERLFRDDRDLSVKLIGAILAGSALGIPFCQKMTKLSYPVQDELTVPGESWVSARYVKGPNDLAFVAFWIIAFTYIRALFMKSLFTPLGKSLGIRGAKLERFEEQMYIMVYYAISWTSGMILLYNSPYWMNTDHYWIGYPHNKISGIFKTYYLVQFGFWMQQFYVLNTDMKRKDYWAMLAHHFITSALIGGSYTVHLTRIGHAILIVMDVADVFLAIPKILRYQGYTTICDYLFGLFVISWAYTRHYLFPIIIMSLYNKPQKFLDMKWEPETSKFLDPTVQNIFLGLLYGLEAVLCFWFLMIFKVIYKMFNGAQADDNRSHDEDSGEEDEIESEVVEKLAVQGKGIGAEKDTTVLKQRNGGKKA</sequence>
<dbReference type="Pfam" id="PF03798">
    <property type="entry name" value="TRAM_LAG1_CLN8"/>
    <property type="match status" value="1"/>
</dbReference>
<feature type="transmembrane region" description="Helical" evidence="8">
    <location>
        <begin position="144"/>
        <end position="162"/>
    </location>
</feature>
<evidence type="ECO:0000256" key="7">
    <source>
        <dbReference type="SAM" id="MobiDB-lite"/>
    </source>
</evidence>
<dbReference type="GO" id="GO:0050291">
    <property type="term" value="F:sphingosine N-acyltransferase activity"/>
    <property type="evidence" value="ECO:0007669"/>
    <property type="project" value="InterPro"/>
</dbReference>
<dbReference type="EMBL" id="JAAAIP010000032">
    <property type="protein sequence ID" value="KAG0328553.1"/>
    <property type="molecule type" value="Genomic_DNA"/>
</dbReference>
<dbReference type="GO" id="GO:0046513">
    <property type="term" value="P:ceramide biosynthetic process"/>
    <property type="evidence" value="ECO:0007669"/>
    <property type="project" value="InterPro"/>
</dbReference>
<dbReference type="InterPro" id="IPR006634">
    <property type="entry name" value="TLC-dom"/>
</dbReference>
<dbReference type="PANTHER" id="PTHR12560">
    <property type="entry name" value="LONGEVITY ASSURANCE FACTOR 1 LAG1"/>
    <property type="match status" value="1"/>
</dbReference>
<accession>A0A9P6RSQ6</accession>
<keyword evidence="5 6" id="KW-0472">Membrane</keyword>
<evidence type="ECO:0000256" key="6">
    <source>
        <dbReference type="PROSITE-ProRule" id="PRU00205"/>
    </source>
</evidence>
<name>A0A9P6RSQ6_9FUNG</name>
<dbReference type="PANTHER" id="PTHR12560:SF0">
    <property type="entry name" value="LD18904P"/>
    <property type="match status" value="1"/>
</dbReference>
<evidence type="ECO:0000256" key="4">
    <source>
        <dbReference type="ARBA" id="ARBA00022989"/>
    </source>
</evidence>
<keyword evidence="4 8" id="KW-1133">Transmembrane helix</keyword>
<dbReference type="Proteomes" id="UP000738325">
    <property type="component" value="Unassembled WGS sequence"/>
</dbReference>
<comment type="subcellular location">
    <subcellularLocation>
        <location evidence="1">Membrane</location>
        <topology evidence="1">Multi-pass membrane protein</topology>
    </subcellularLocation>
</comment>
<feature type="transmembrane region" description="Helical" evidence="8">
    <location>
        <begin position="49"/>
        <end position="67"/>
    </location>
</feature>
<gene>
    <name evidence="10" type="primary">LAG1_3</name>
    <name evidence="10" type="ORF">BGZ99_005032</name>
</gene>
<dbReference type="AlphaFoldDB" id="A0A9P6RSQ6"/>
<comment type="caution">
    <text evidence="10">The sequence shown here is derived from an EMBL/GenBank/DDBJ whole genome shotgun (WGS) entry which is preliminary data.</text>
</comment>
<keyword evidence="11" id="KW-1185">Reference proteome</keyword>
<evidence type="ECO:0000313" key="10">
    <source>
        <dbReference type="EMBL" id="KAG0328553.1"/>
    </source>
</evidence>
<protein>
    <submittedName>
        <fullName evidence="10">Sphingosine N-acyltransferase lag1</fullName>
    </submittedName>
</protein>
<reference evidence="10" key="1">
    <citation type="journal article" date="2020" name="Fungal Divers.">
        <title>Resolving the Mortierellaceae phylogeny through synthesis of multi-gene phylogenetics and phylogenomics.</title>
        <authorList>
            <person name="Vandepol N."/>
            <person name="Liber J."/>
            <person name="Desiro A."/>
            <person name="Na H."/>
            <person name="Kennedy M."/>
            <person name="Barry K."/>
            <person name="Grigoriev I.V."/>
            <person name="Miller A.N."/>
            <person name="O'Donnell K."/>
            <person name="Stajich J.E."/>
            <person name="Bonito G."/>
        </authorList>
    </citation>
    <scope>NUCLEOTIDE SEQUENCE</scope>
    <source>
        <strain evidence="10">REB-010B</strain>
    </source>
</reference>
<keyword evidence="3 6" id="KW-0812">Transmembrane</keyword>
<evidence type="ECO:0000313" key="11">
    <source>
        <dbReference type="Proteomes" id="UP000738325"/>
    </source>
</evidence>
<dbReference type="InterPro" id="IPR016439">
    <property type="entry name" value="Lag1/Lac1-like"/>
</dbReference>
<organism evidence="10 11">
    <name type="scientific">Dissophora globulifera</name>
    <dbReference type="NCBI Taxonomy" id="979702"/>
    <lineage>
        <taxon>Eukaryota</taxon>
        <taxon>Fungi</taxon>
        <taxon>Fungi incertae sedis</taxon>
        <taxon>Mucoromycota</taxon>
        <taxon>Mortierellomycotina</taxon>
        <taxon>Mortierellomycetes</taxon>
        <taxon>Mortierellales</taxon>
        <taxon>Mortierellaceae</taxon>
        <taxon>Dissophora</taxon>
    </lineage>
</organism>
<feature type="transmembrane region" description="Helical" evidence="8">
    <location>
        <begin position="271"/>
        <end position="295"/>
    </location>
</feature>
<feature type="domain" description="TLC" evidence="9">
    <location>
        <begin position="135"/>
        <end position="349"/>
    </location>
</feature>
<evidence type="ECO:0000256" key="8">
    <source>
        <dbReference type="SAM" id="Phobius"/>
    </source>
</evidence>
<feature type="transmembrane region" description="Helical" evidence="8">
    <location>
        <begin position="101"/>
        <end position="123"/>
    </location>
</feature>
<feature type="transmembrane region" description="Helical" evidence="8">
    <location>
        <begin position="182"/>
        <end position="204"/>
    </location>
</feature>
<evidence type="ECO:0000256" key="1">
    <source>
        <dbReference type="ARBA" id="ARBA00004141"/>
    </source>
</evidence>